<protein>
    <submittedName>
        <fullName evidence="3">Serine/threonine-protein kinase PknA</fullName>
        <ecNumber evidence="3">2.7.11.1</ecNumber>
    </submittedName>
</protein>
<keyword evidence="3" id="KW-0418">Kinase</keyword>
<dbReference type="InterPro" id="IPR000719">
    <property type="entry name" value="Prot_kinase_dom"/>
</dbReference>
<evidence type="ECO:0000313" key="4">
    <source>
        <dbReference type="Proteomes" id="UP000076079"/>
    </source>
</evidence>
<name>A0A143PSK6_LUTPR</name>
<feature type="compositionally biased region" description="Low complexity" evidence="1">
    <location>
        <begin position="450"/>
        <end position="466"/>
    </location>
</feature>
<dbReference type="InterPro" id="IPR011009">
    <property type="entry name" value="Kinase-like_dom_sf"/>
</dbReference>
<dbReference type="KEGG" id="abac:LuPra_04385"/>
<evidence type="ECO:0000313" key="3">
    <source>
        <dbReference type="EMBL" id="AMY11138.1"/>
    </source>
</evidence>
<feature type="region of interest" description="Disordered" evidence="1">
    <location>
        <begin position="1"/>
        <end position="21"/>
    </location>
</feature>
<keyword evidence="3" id="KW-0808">Transferase</keyword>
<organism evidence="3 4">
    <name type="scientific">Luteitalea pratensis</name>
    <dbReference type="NCBI Taxonomy" id="1855912"/>
    <lineage>
        <taxon>Bacteria</taxon>
        <taxon>Pseudomonadati</taxon>
        <taxon>Acidobacteriota</taxon>
        <taxon>Vicinamibacteria</taxon>
        <taxon>Vicinamibacterales</taxon>
        <taxon>Vicinamibacteraceae</taxon>
        <taxon>Luteitalea</taxon>
    </lineage>
</organism>
<dbReference type="InterPro" id="IPR013229">
    <property type="entry name" value="PEGA"/>
</dbReference>
<dbReference type="SUPFAM" id="SSF56112">
    <property type="entry name" value="Protein kinase-like (PK-like)"/>
    <property type="match status" value="1"/>
</dbReference>
<dbReference type="STRING" id="1855912.LuPra_04385"/>
<feature type="region of interest" description="Disordered" evidence="1">
    <location>
        <begin position="506"/>
        <end position="552"/>
    </location>
</feature>
<keyword evidence="4" id="KW-1185">Reference proteome</keyword>
<dbReference type="Proteomes" id="UP000076079">
    <property type="component" value="Chromosome"/>
</dbReference>
<reference evidence="3 4" key="1">
    <citation type="journal article" date="2016" name="Genome Announc.">
        <title>First Complete Genome Sequence of a Subdivision 6 Acidobacterium Strain.</title>
        <authorList>
            <person name="Huang S."/>
            <person name="Vieira S."/>
            <person name="Bunk B."/>
            <person name="Riedel T."/>
            <person name="Sproer C."/>
            <person name="Overmann J."/>
        </authorList>
    </citation>
    <scope>NUCLEOTIDE SEQUENCE [LARGE SCALE GENOMIC DNA]</scope>
    <source>
        <strain evidence="4">DSM 100886 HEG_-6_39</strain>
    </source>
</reference>
<dbReference type="GO" id="GO:0005524">
    <property type="term" value="F:ATP binding"/>
    <property type="evidence" value="ECO:0007669"/>
    <property type="project" value="InterPro"/>
</dbReference>
<dbReference type="SMART" id="SM00220">
    <property type="entry name" value="S_TKc"/>
    <property type="match status" value="1"/>
</dbReference>
<dbReference type="PROSITE" id="PS50011">
    <property type="entry name" value="PROTEIN_KINASE_DOM"/>
    <property type="match status" value="1"/>
</dbReference>
<dbReference type="Pfam" id="PF08308">
    <property type="entry name" value="PEGA"/>
    <property type="match status" value="2"/>
</dbReference>
<dbReference type="AlphaFoldDB" id="A0A143PSK6"/>
<accession>A0A143PSK6</accession>
<dbReference type="GO" id="GO:0004674">
    <property type="term" value="F:protein serine/threonine kinase activity"/>
    <property type="evidence" value="ECO:0007669"/>
    <property type="project" value="UniProtKB-EC"/>
</dbReference>
<feature type="compositionally biased region" description="Low complexity" evidence="1">
    <location>
        <begin position="645"/>
        <end position="655"/>
    </location>
</feature>
<gene>
    <name evidence="3" type="primary">pknA_10</name>
    <name evidence="3" type="ORF">LuPra_04385</name>
</gene>
<evidence type="ECO:0000259" key="2">
    <source>
        <dbReference type="PROSITE" id="PS50011"/>
    </source>
</evidence>
<dbReference type="EC" id="2.7.11.1" evidence="3"/>
<proteinExistence type="predicted"/>
<feature type="region of interest" description="Disordered" evidence="1">
    <location>
        <begin position="392"/>
        <end position="424"/>
    </location>
</feature>
<feature type="region of interest" description="Disordered" evidence="1">
    <location>
        <begin position="448"/>
        <end position="493"/>
    </location>
</feature>
<feature type="compositionally biased region" description="Pro residues" evidence="1">
    <location>
        <begin position="626"/>
        <end position="644"/>
    </location>
</feature>
<sequence length="737" mass="77136">MQARLPARASRRRVPALTHDPSPLFQPPEVVGPFRVRRVLASGTLGPRLLVEDERGRLQVLKLITDVADDAGALAELLEQARQAVPPHAALLQVTEIGTCDEGVYLASPVLNAPSVEGRLRHGRQTLDATLPWLRTLTDGLQAAHDAGVWHGALHPRDVLVTDDGGVLTGVGIAPALERLKLQAPVRVPFTAPERASGGTWDARADQYSMAMLALDALSGRRLIAGTIPAFDRWTLAETPTEDARLHDVFVRALHPDPDQRYPSLEAWFAALAGPEREAESGALSRFAREGVILASPAATADQGREIKVQPLVDPEGVALSLFPEEDGTIESPVVETGSRAAEQVEPAAQPEAEQEWLVADVTDETIAATPDAEPFTIQIVPVPAVTHEAAAPAARWPEFDSNEGATVRTDPRREWQPVGEDSQSRRPWLIVAVMLVLAALAYGTWSSMQGPSAPSVSSAAVQEAPAPAPGGAGSEAAVSPAQGAGQEPAATQPAEVLPAPSVVPQAPVQRNPVAPPARPPRTASAPPIARAEPIPVPPSAPTGGRMLIRSSPSGEVRVNGVVRGETPVVLRDLPFGRYSIAVTRPGFATIERELTLLASQPAASLSVDLVPQGVAGPATAAVARPTPPPPPAADPRPSAPPVVAPAGTATAAAPAPAPPREATPTGGVFVLSVPGQSRLFVDGQPYGKTPASIPGLSPGVHTIRVEAPGYKTWEGRVAVIAGTRVRVQATLQQEQE</sequence>
<dbReference type="PANTHER" id="PTHR36194">
    <property type="entry name" value="S-LAYER-LIKE PROTEIN"/>
    <property type="match status" value="1"/>
</dbReference>
<feature type="domain" description="Protein kinase" evidence="2">
    <location>
        <begin position="34"/>
        <end position="273"/>
    </location>
</feature>
<reference evidence="4" key="2">
    <citation type="submission" date="2016-04" db="EMBL/GenBank/DDBJ databases">
        <title>First Complete Genome Sequence of a Subdivision 6 Acidobacterium.</title>
        <authorList>
            <person name="Huang S."/>
            <person name="Vieira S."/>
            <person name="Bunk B."/>
            <person name="Riedel T."/>
            <person name="Sproeer C."/>
            <person name="Overmann J."/>
        </authorList>
    </citation>
    <scope>NUCLEOTIDE SEQUENCE [LARGE SCALE GENOMIC DNA]</scope>
    <source>
        <strain evidence="4">DSM 100886 HEG_-6_39</strain>
    </source>
</reference>
<dbReference type="PANTHER" id="PTHR36194:SF1">
    <property type="entry name" value="S-LAYER-LIKE PROTEIN"/>
    <property type="match status" value="1"/>
</dbReference>
<evidence type="ECO:0000256" key="1">
    <source>
        <dbReference type="SAM" id="MobiDB-lite"/>
    </source>
</evidence>
<feature type="compositionally biased region" description="Low complexity" evidence="1">
    <location>
        <begin position="521"/>
        <end position="532"/>
    </location>
</feature>
<dbReference type="Gene3D" id="1.10.510.10">
    <property type="entry name" value="Transferase(Phosphotransferase) domain 1"/>
    <property type="match status" value="1"/>
</dbReference>
<feature type="region of interest" description="Disordered" evidence="1">
    <location>
        <begin position="619"/>
        <end position="669"/>
    </location>
</feature>
<dbReference type="EMBL" id="CP015136">
    <property type="protein sequence ID" value="AMY11138.1"/>
    <property type="molecule type" value="Genomic_DNA"/>
</dbReference>